<keyword evidence="1" id="KW-0732">Signal</keyword>
<proteinExistence type="predicted"/>
<name>A0A6L3Z8V4_BRUAN</name>
<evidence type="ECO:0000313" key="3">
    <source>
        <dbReference type="Proteomes" id="UP000481876"/>
    </source>
</evidence>
<dbReference type="Proteomes" id="UP000481876">
    <property type="component" value="Unassembled WGS sequence"/>
</dbReference>
<sequence length="107" mass="11490">MRLVLAGIAVLGFCAATQAAADKAKPQLVYALGDVLASEEYCGFAYDQEAIADYVSKNVPASDMGFTDRLYTATAASKRSFNEKTTSEKTAHCTQVKRVAKLNGFIN</sequence>
<comment type="caution">
    <text evidence="2">The sequence shown here is derived from an EMBL/GenBank/DDBJ whole genome shotgun (WGS) entry which is preliminary data.</text>
</comment>
<feature type="chain" id="PRO_5026994365" evidence="1">
    <location>
        <begin position="20"/>
        <end position="107"/>
    </location>
</feature>
<dbReference type="AlphaFoldDB" id="A0A6L3Z8V4"/>
<protein>
    <submittedName>
        <fullName evidence="2">Signal recognition particle</fullName>
    </submittedName>
</protein>
<evidence type="ECO:0000256" key="1">
    <source>
        <dbReference type="SAM" id="SignalP"/>
    </source>
</evidence>
<dbReference type="RefSeq" id="WP_151663330.1">
    <property type="nucleotide sequence ID" value="NZ_WBWS01000006.1"/>
</dbReference>
<evidence type="ECO:0000313" key="2">
    <source>
        <dbReference type="EMBL" id="KAB2772151.1"/>
    </source>
</evidence>
<gene>
    <name evidence="2" type="ORF">F9L04_07515</name>
</gene>
<reference evidence="2 3" key="1">
    <citation type="submission" date="2019-09" db="EMBL/GenBank/DDBJ databases">
        <title>Taxonomic organization of the family Brucellaceae based on a phylogenomic approach.</title>
        <authorList>
            <person name="Leclercq S."/>
            <person name="Cloeckaert A."/>
            <person name="Zygmunt M.S."/>
        </authorList>
    </citation>
    <scope>NUCLEOTIDE SEQUENCE [LARGE SCALE GENOMIC DNA]</scope>
    <source>
        <strain evidence="2 3">LMG 3313</strain>
    </source>
</reference>
<feature type="signal peptide" evidence="1">
    <location>
        <begin position="1"/>
        <end position="19"/>
    </location>
</feature>
<accession>A0A6L3Z8V4</accession>
<dbReference type="EMBL" id="WBWS01000006">
    <property type="protein sequence ID" value="KAB2772151.1"/>
    <property type="molecule type" value="Genomic_DNA"/>
</dbReference>
<organism evidence="2 3">
    <name type="scientific">Brucella anthropi</name>
    <name type="common">Ochrobactrum anthropi</name>
    <dbReference type="NCBI Taxonomy" id="529"/>
    <lineage>
        <taxon>Bacteria</taxon>
        <taxon>Pseudomonadati</taxon>
        <taxon>Pseudomonadota</taxon>
        <taxon>Alphaproteobacteria</taxon>
        <taxon>Hyphomicrobiales</taxon>
        <taxon>Brucellaceae</taxon>
        <taxon>Brucella/Ochrobactrum group</taxon>
        <taxon>Brucella</taxon>
    </lineage>
</organism>